<evidence type="ECO:0000256" key="3">
    <source>
        <dbReference type="ARBA" id="ARBA00022490"/>
    </source>
</evidence>
<dbReference type="Pfam" id="PF24681">
    <property type="entry name" value="Kelch_KLHDC2_KLHL20_DRC7"/>
    <property type="match status" value="1"/>
</dbReference>
<dbReference type="PANTHER" id="PTHR46093:SF18">
    <property type="entry name" value="FIBRONECTIN TYPE-III DOMAIN-CONTAINING PROTEIN"/>
    <property type="match status" value="1"/>
</dbReference>
<dbReference type="OMA" id="CIGYIPA"/>
<evidence type="ECO:0000256" key="5">
    <source>
        <dbReference type="ARBA" id="ARBA00023054"/>
    </source>
</evidence>
<keyword evidence="2" id="KW-0880">Kelch repeat</keyword>
<dbReference type="OrthoDB" id="45365at2759"/>
<dbReference type="InterPro" id="IPR015915">
    <property type="entry name" value="Kelch-typ_b-propeller"/>
</dbReference>
<evidence type="ECO:0000256" key="1">
    <source>
        <dbReference type="ARBA" id="ARBA00004496"/>
    </source>
</evidence>
<reference evidence="9" key="1">
    <citation type="journal article" date="2017" name="Nat. Ecol. Evol.">
        <title>Genome expansion and lineage-specific genetic innovations in the forest pathogenic fungi Armillaria.</title>
        <authorList>
            <person name="Sipos G."/>
            <person name="Prasanna A.N."/>
            <person name="Walter M.C."/>
            <person name="O'Connor E."/>
            <person name="Balint B."/>
            <person name="Krizsan K."/>
            <person name="Kiss B."/>
            <person name="Hess J."/>
            <person name="Varga T."/>
            <person name="Slot J."/>
            <person name="Riley R."/>
            <person name="Boka B."/>
            <person name="Rigling D."/>
            <person name="Barry K."/>
            <person name="Lee J."/>
            <person name="Mihaltcheva S."/>
            <person name="LaButti K."/>
            <person name="Lipzen A."/>
            <person name="Waldron R."/>
            <person name="Moloney N.M."/>
            <person name="Sperisen C."/>
            <person name="Kredics L."/>
            <person name="Vagvoelgyi C."/>
            <person name="Patrignani A."/>
            <person name="Fitzpatrick D."/>
            <person name="Nagy I."/>
            <person name="Doyle S."/>
            <person name="Anderson J.B."/>
            <person name="Grigoriev I.V."/>
            <person name="Gueldener U."/>
            <person name="Muensterkoetter M."/>
            <person name="Nagy L.G."/>
        </authorList>
    </citation>
    <scope>NUCLEOTIDE SEQUENCE [LARGE SCALE GENOMIC DNA]</scope>
    <source>
        <strain evidence="9">C18/9</strain>
    </source>
</reference>
<dbReference type="Gene3D" id="1.20.5.170">
    <property type="match status" value="1"/>
</dbReference>
<feature type="compositionally biased region" description="Basic and acidic residues" evidence="7">
    <location>
        <begin position="1448"/>
        <end position="1457"/>
    </location>
</feature>
<feature type="compositionally biased region" description="Polar residues" evidence="7">
    <location>
        <begin position="593"/>
        <end position="604"/>
    </location>
</feature>
<protein>
    <submittedName>
        <fullName evidence="8">Uncharacterized protein</fullName>
    </submittedName>
</protein>
<feature type="compositionally biased region" description="Basic and acidic residues" evidence="7">
    <location>
        <begin position="548"/>
        <end position="557"/>
    </location>
</feature>
<organism evidence="8 9">
    <name type="scientific">Armillaria ostoyae</name>
    <name type="common">Armillaria root rot fungus</name>
    <dbReference type="NCBI Taxonomy" id="47428"/>
    <lineage>
        <taxon>Eukaryota</taxon>
        <taxon>Fungi</taxon>
        <taxon>Dikarya</taxon>
        <taxon>Basidiomycota</taxon>
        <taxon>Agaricomycotina</taxon>
        <taxon>Agaricomycetes</taxon>
        <taxon>Agaricomycetidae</taxon>
        <taxon>Agaricales</taxon>
        <taxon>Marasmiineae</taxon>
        <taxon>Physalacriaceae</taxon>
        <taxon>Armillaria</taxon>
    </lineage>
</organism>
<evidence type="ECO:0000256" key="7">
    <source>
        <dbReference type="SAM" id="MobiDB-lite"/>
    </source>
</evidence>
<feature type="compositionally biased region" description="Low complexity" evidence="7">
    <location>
        <begin position="102"/>
        <end position="117"/>
    </location>
</feature>
<feature type="compositionally biased region" description="Basic residues" evidence="7">
    <location>
        <begin position="1"/>
        <end position="10"/>
    </location>
</feature>
<feature type="coiled-coil region" evidence="6">
    <location>
        <begin position="1008"/>
        <end position="1049"/>
    </location>
</feature>
<feature type="region of interest" description="Disordered" evidence="7">
    <location>
        <begin position="1395"/>
        <end position="1457"/>
    </location>
</feature>
<dbReference type="STRING" id="47428.A0A284RC55"/>
<feature type="region of interest" description="Disordered" evidence="7">
    <location>
        <begin position="79"/>
        <end position="128"/>
    </location>
</feature>
<accession>A0A284RC55</accession>
<evidence type="ECO:0000256" key="2">
    <source>
        <dbReference type="ARBA" id="ARBA00022441"/>
    </source>
</evidence>
<sequence length="1457" mass="161934">MSFFSRKKHAPPPAPATVTVAQTPSQALAQMSSGAPASKDSSAAQQHHHHQQAAGNMRLDGPHDVIQLVRHSSIFHHFLSPSSGSQIQHQRSQQGSGALHAPSQSQSQQQQQQQPAPQQQPPRPSFPWSAKRLALAPPIVFNKPGIAPPTSLSPSPFPRYGHALPTTSTSNGDLYLFGGLVRETPKNDLYLFNTRDYVASLVQTEGDIPSPRVGHASAIISNVLIVWGGDTKTDARARYSDRQDDGLYLFNLVSRKWTLLTMQGQAPVGRYGHAVTMAGTRFVVFGGQVDGEFLNDIWSFDLSTLKTGTVWDYLEPTTTERPARRTGHICMTYGDRIFIFGGTDGQYHYNDTWTFDLSTRSWSELSCIGYIPSPREGHAAALVDDVIYIFGGRGVDGKDLSDLAAFKISNQRWYMFQNMGPQPSGRSGHAMAAVGPKVLVLGGESSSLSKADDPSLIHVLDTKHIKYPDASKSPPPQNPARKSSVPPQANQPTKLSSSPSGHVLNGSRSVSPLQSDVEDRRALSPNGSNKPVNGVVLPSGTAKAPMRPRREDDHADLTEPPAKEVLSTRRATSPEQPLQDRAKSPHSVGSRAVSPTGTDIGQVPNMASVTMNGLGGRVSPIIDRSKPPPDGFFPTGGSPTVNGFTHHHSSSRQGSVSNVTADLLRDLKAKEVELEGVRRQMIWMKEALVKASRSGYVYTDKDGGQLEDSVESQNTELLLQFKQFKAQMQTALMEQAQRASEHVADAERVKVSASQEAAYYRAKLAAFESANESELLQLERRRVAELESDLSTLINERRVQDQKINELSDSLAVQTTLCEQAEARAADATKTAEQELDAHNRIKQRHLDLENRHTTLETQSRDRADTLLSQTSALEQSRAEENALREQVEQLVHSREQHVRALEQARDAVEAASSRASELDVQYKHAREKIDNLEADVAELRGELEARNVEAEATRSRLTDVENSWAQSRQEADSYRALTTGGLGELLDTHRNMKSDEDRFARGHAEKIMAIENESASLRNMLQETNQAAEEAQRQLTDERRRASAFESEHSLLRSQISGLRAKLSAAVAESSHLRRDVADREEILREKSKEVADTQVRLGMLRNYFAENGVEVDEDELPSRSKVNGTSSTAAADLDHKLAEQQALREETEQELAQALHRTKELENRIGQLTSQLDHVRSTQAPSRGDDMTAENRLVQAERRFEETEKSYKERMAQMEDDYQVAVHYVKGTEKMMRRMKDELTKQKNMNTTLQSEFDAIRSGRSPIDPRLRGVNGRSTPSDEGNDQMRAQLAEAQRQLQRLHNENKDLRARLESMERELEVLRENLVSSRRESDDRLVQMEELQHDVDRLQSSLVIARGGNQETLLEKLSNENVTLRRDNEQLTHKIGLLLEVDQPTFGQGRPMSGVSSTSSSENALAFEHLSSELDDWQRQLASSMSTRRPLSGFDAEPERTRSPRS</sequence>
<feature type="region of interest" description="Disordered" evidence="7">
    <location>
        <begin position="1"/>
        <end position="58"/>
    </location>
</feature>
<evidence type="ECO:0000256" key="4">
    <source>
        <dbReference type="ARBA" id="ARBA00022737"/>
    </source>
</evidence>
<comment type="subcellular location">
    <subcellularLocation>
        <location evidence="1">Cytoplasm</location>
    </subcellularLocation>
</comment>
<keyword evidence="3" id="KW-0963">Cytoplasm</keyword>
<gene>
    <name evidence="8" type="ORF">ARMOST_09653</name>
</gene>
<feature type="compositionally biased region" description="Polar residues" evidence="7">
    <location>
        <begin position="485"/>
        <end position="514"/>
    </location>
</feature>
<feature type="compositionally biased region" description="Polar residues" evidence="7">
    <location>
        <begin position="80"/>
        <end position="96"/>
    </location>
</feature>
<feature type="coiled-coil region" evidence="6">
    <location>
        <begin position="776"/>
        <end position="838"/>
    </location>
</feature>
<name>A0A284RC55_ARMOS</name>
<feature type="region of interest" description="Disordered" evidence="7">
    <location>
        <begin position="466"/>
        <end position="604"/>
    </location>
</feature>
<proteinExistence type="predicted"/>
<dbReference type="EMBL" id="FUEG01000007">
    <property type="protein sequence ID" value="SJL06317.1"/>
    <property type="molecule type" value="Genomic_DNA"/>
</dbReference>
<dbReference type="PANTHER" id="PTHR46093">
    <property type="entry name" value="ACYL-COA-BINDING DOMAIN-CONTAINING PROTEIN 5"/>
    <property type="match status" value="1"/>
</dbReference>
<feature type="compositionally biased region" description="Polar residues" evidence="7">
    <location>
        <begin position="22"/>
        <end position="42"/>
    </location>
</feature>
<feature type="compositionally biased region" description="Polar residues" evidence="7">
    <location>
        <begin position="1431"/>
        <end position="1440"/>
    </location>
</feature>
<keyword evidence="9" id="KW-1185">Reference proteome</keyword>
<dbReference type="GO" id="GO:0005737">
    <property type="term" value="C:cytoplasm"/>
    <property type="evidence" value="ECO:0007669"/>
    <property type="project" value="UniProtKB-SubCell"/>
</dbReference>
<keyword evidence="4" id="KW-0677">Repeat</keyword>
<keyword evidence="5 6" id="KW-0175">Coiled coil</keyword>
<evidence type="ECO:0000313" key="9">
    <source>
        <dbReference type="Proteomes" id="UP000219338"/>
    </source>
</evidence>
<feature type="coiled-coil region" evidence="6">
    <location>
        <begin position="874"/>
        <end position="950"/>
    </location>
</feature>
<dbReference type="Proteomes" id="UP000219338">
    <property type="component" value="Unassembled WGS sequence"/>
</dbReference>
<feature type="compositionally biased region" description="Polar residues" evidence="7">
    <location>
        <begin position="1405"/>
        <end position="1414"/>
    </location>
</feature>
<dbReference type="SUPFAM" id="SSF117281">
    <property type="entry name" value="Kelch motif"/>
    <property type="match status" value="2"/>
</dbReference>
<evidence type="ECO:0000256" key="6">
    <source>
        <dbReference type="SAM" id="Coils"/>
    </source>
</evidence>
<feature type="region of interest" description="Disordered" evidence="7">
    <location>
        <begin position="1261"/>
        <end position="1284"/>
    </location>
</feature>
<dbReference type="FunFam" id="2.120.10.80:FF:000049">
    <property type="entry name" value="Cell polarity protein (Tea1)"/>
    <property type="match status" value="1"/>
</dbReference>
<dbReference type="Gene3D" id="2.120.10.80">
    <property type="entry name" value="Kelch-type beta propeller"/>
    <property type="match status" value="2"/>
</dbReference>
<feature type="coiled-coil region" evidence="6">
    <location>
        <begin position="1132"/>
        <end position="1254"/>
    </location>
</feature>
<evidence type="ECO:0000313" key="8">
    <source>
        <dbReference type="EMBL" id="SJL06317.1"/>
    </source>
</evidence>